<organism evidence="1 2">
    <name type="scientific">Erythroxylum novogranatense</name>
    <dbReference type="NCBI Taxonomy" id="1862640"/>
    <lineage>
        <taxon>Eukaryota</taxon>
        <taxon>Viridiplantae</taxon>
        <taxon>Streptophyta</taxon>
        <taxon>Embryophyta</taxon>
        <taxon>Tracheophyta</taxon>
        <taxon>Spermatophyta</taxon>
        <taxon>Magnoliopsida</taxon>
        <taxon>eudicotyledons</taxon>
        <taxon>Gunneridae</taxon>
        <taxon>Pentapetalae</taxon>
        <taxon>rosids</taxon>
        <taxon>fabids</taxon>
        <taxon>Malpighiales</taxon>
        <taxon>Erythroxylaceae</taxon>
        <taxon>Erythroxylum</taxon>
    </lineage>
</organism>
<sequence>MASLSTQSPHLLSKEDSSENYRIYASFCPRDQLEMSTRLPTWIECYNPSNNTWNRVSTIPELSDSHRRKGFSMASIGESVYIIGGRLCRKTPGYEHQDHISEVDNDVLSSVLRYNIRTNTWFKCSSLGTPRYDFACSVSNNKIYVAGGKRTLDSTHGMSSAEVYDPVSDQWKALPDMNILRYKCVGVTWQGNIYIVGGFAQRRDCDKRVPCYTLERSSADMYDFKHDRWDLVKGMWQLDVPPNQIVAVDGKIFSSGDCLYAWKGHIEAYDAKLNIWNVVDGSHMQTIPSPISRSDATQASCPQIQRLYLTMAPIGTYMYLLSGYRMTSDISRSVSIVHIFDTSAKKGGWRSLEPLEEEGEKELCSHCCVVRQEP</sequence>
<dbReference type="SUPFAM" id="SSF117281">
    <property type="entry name" value="Kelch motif"/>
    <property type="match status" value="1"/>
</dbReference>
<gene>
    <name evidence="1" type="ORF">K2173_001712</name>
</gene>
<protein>
    <submittedName>
        <fullName evidence="1">Uncharacterized protein</fullName>
    </submittedName>
</protein>
<comment type="caution">
    <text evidence="1">The sequence shown here is derived from an EMBL/GenBank/DDBJ whole genome shotgun (WGS) entry which is preliminary data.</text>
</comment>
<keyword evidence="2" id="KW-1185">Reference proteome</keyword>
<dbReference type="InterPro" id="IPR006652">
    <property type="entry name" value="Kelch_1"/>
</dbReference>
<dbReference type="Proteomes" id="UP001159364">
    <property type="component" value="Linkage Group LG12"/>
</dbReference>
<dbReference type="InterPro" id="IPR011498">
    <property type="entry name" value="Kelch_2"/>
</dbReference>
<reference evidence="1 2" key="1">
    <citation type="submission" date="2021-09" db="EMBL/GenBank/DDBJ databases">
        <title>Genomic insights and catalytic innovation underlie evolution of tropane alkaloids biosynthesis.</title>
        <authorList>
            <person name="Wang Y.-J."/>
            <person name="Tian T."/>
            <person name="Huang J.-P."/>
            <person name="Huang S.-X."/>
        </authorList>
    </citation>
    <scope>NUCLEOTIDE SEQUENCE [LARGE SCALE GENOMIC DNA]</scope>
    <source>
        <strain evidence="1">KIB-2018</strain>
        <tissue evidence="1">Leaf</tissue>
    </source>
</reference>
<dbReference type="AlphaFoldDB" id="A0AAV8S8A8"/>
<evidence type="ECO:0000313" key="2">
    <source>
        <dbReference type="Proteomes" id="UP001159364"/>
    </source>
</evidence>
<dbReference type="PANTHER" id="PTHR47365:SF2">
    <property type="entry name" value="KELCH-LIKE PROTEIN 23"/>
    <property type="match status" value="1"/>
</dbReference>
<dbReference type="InterPro" id="IPR015915">
    <property type="entry name" value="Kelch-typ_b-propeller"/>
</dbReference>
<dbReference type="Pfam" id="PF01344">
    <property type="entry name" value="Kelch_1"/>
    <property type="match status" value="1"/>
</dbReference>
<dbReference type="Gene3D" id="2.120.10.80">
    <property type="entry name" value="Kelch-type beta propeller"/>
    <property type="match status" value="1"/>
</dbReference>
<dbReference type="Pfam" id="PF07646">
    <property type="entry name" value="Kelch_2"/>
    <property type="match status" value="1"/>
</dbReference>
<dbReference type="SMART" id="SM00612">
    <property type="entry name" value="Kelch"/>
    <property type="match status" value="2"/>
</dbReference>
<dbReference type="PANTHER" id="PTHR47365">
    <property type="entry name" value="PLANT PROTEIN, PUTATIVE-RELATED"/>
    <property type="match status" value="1"/>
</dbReference>
<dbReference type="EMBL" id="JAIWQS010000012">
    <property type="protein sequence ID" value="KAJ8748293.1"/>
    <property type="molecule type" value="Genomic_DNA"/>
</dbReference>
<proteinExistence type="predicted"/>
<name>A0AAV8S8A8_9ROSI</name>
<evidence type="ECO:0000313" key="1">
    <source>
        <dbReference type="EMBL" id="KAJ8748293.1"/>
    </source>
</evidence>
<accession>A0AAV8S8A8</accession>